<evidence type="ECO:0000313" key="3">
    <source>
        <dbReference type="EMBL" id="RWR78378.1"/>
    </source>
</evidence>
<feature type="compositionally biased region" description="Basic residues" evidence="1">
    <location>
        <begin position="29"/>
        <end position="40"/>
    </location>
</feature>
<feature type="transmembrane region" description="Helical" evidence="2">
    <location>
        <begin position="57"/>
        <end position="79"/>
    </location>
</feature>
<evidence type="ECO:0000256" key="1">
    <source>
        <dbReference type="SAM" id="MobiDB-lite"/>
    </source>
</evidence>
<keyword evidence="3" id="KW-0689">Ribosomal protein</keyword>
<evidence type="ECO:0000256" key="2">
    <source>
        <dbReference type="SAM" id="Phobius"/>
    </source>
</evidence>
<keyword evidence="4" id="KW-1185">Reference proteome</keyword>
<keyword evidence="2" id="KW-0472">Membrane</keyword>
<dbReference type="PANTHER" id="PTHR46996">
    <property type="entry name" value="OS05G0488500 PROTEIN"/>
    <property type="match status" value="1"/>
</dbReference>
<feature type="transmembrane region" description="Helical" evidence="2">
    <location>
        <begin position="106"/>
        <end position="126"/>
    </location>
</feature>
<name>A0A3S4NKE2_9MAGN</name>
<evidence type="ECO:0000313" key="4">
    <source>
        <dbReference type="Proteomes" id="UP000283530"/>
    </source>
</evidence>
<keyword evidence="3" id="KW-0687">Ribonucleoprotein</keyword>
<dbReference type="STRING" id="337451.A0A3S4NKE2"/>
<dbReference type="OrthoDB" id="1865221at2759"/>
<dbReference type="GO" id="GO:0005840">
    <property type="term" value="C:ribosome"/>
    <property type="evidence" value="ECO:0007669"/>
    <property type="project" value="UniProtKB-KW"/>
</dbReference>
<dbReference type="EMBL" id="QPKB01000003">
    <property type="protein sequence ID" value="RWR78378.1"/>
    <property type="molecule type" value="Genomic_DNA"/>
</dbReference>
<dbReference type="AlphaFoldDB" id="A0A3S4NKE2"/>
<dbReference type="PANTHER" id="PTHR46996:SF4">
    <property type="entry name" value="RIBOSOMAL PROTEIN L34E SUPERFAMILY PROTEIN"/>
    <property type="match status" value="1"/>
</dbReference>
<proteinExistence type="predicted"/>
<keyword evidence="2" id="KW-1133">Transmembrane helix</keyword>
<gene>
    <name evidence="3" type="ORF">CKAN_00690400</name>
</gene>
<organism evidence="3 4">
    <name type="scientific">Cinnamomum micranthum f. kanehirae</name>
    <dbReference type="NCBI Taxonomy" id="337451"/>
    <lineage>
        <taxon>Eukaryota</taxon>
        <taxon>Viridiplantae</taxon>
        <taxon>Streptophyta</taxon>
        <taxon>Embryophyta</taxon>
        <taxon>Tracheophyta</taxon>
        <taxon>Spermatophyta</taxon>
        <taxon>Magnoliopsida</taxon>
        <taxon>Magnoliidae</taxon>
        <taxon>Laurales</taxon>
        <taxon>Lauraceae</taxon>
        <taxon>Cinnamomum</taxon>
    </lineage>
</organism>
<protein>
    <submittedName>
        <fullName evidence="3">Ribosomal protein L34Ae</fullName>
    </submittedName>
</protein>
<reference evidence="3 4" key="1">
    <citation type="journal article" date="2019" name="Nat. Plants">
        <title>Stout camphor tree genome fills gaps in understanding of flowering plant genome evolution.</title>
        <authorList>
            <person name="Chaw S.M."/>
            <person name="Liu Y.C."/>
            <person name="Wu Y.W."/>
            <person name="Wang H.Y."/>
            <person name="Lin C.I."/>
            <person name="Wu C.S."/>
            <person name="Ke H.M."/>
            <person name="Chang L.Y."/>
            <person name="Hsu C.Y."/>
            <person name="Yang H.T."/>
            <person name="Sudianto E."/>
            <person name="Hsu M.H."/>
            <person name="Wu K.P."/>
            <person name="Wang L.N."/>
            <person name="Leebens-Mack J.H."/>
            <person name="Tsai I.J."/>
        </authorList>
    </citation>
    <scope>NUCLEOTIDE SEQUENCE [LARGE SCALE GENOMIC DNA]</scope>
    <source>
        <strain evidence="4">cv. Chaw 1501</strain>
        <tissue evidence="3">Young leaves</tissue>
    </source>
</reference>
<feature type="region of interest" description="Disordered" evidence="1">
    <location>
        <begin position="18"/>
        <end position="49"/>
    </location>
</feature>
<keyword evidence="2" id="KW-0812">Transmembrane</keyword>
<accession>A0A3S4NKE2</accession>
<dbReference type="Proteomes" id="UP000283530">
    <property type="component" value="Unassembled WGS sequence"/>
</dbReference>
<sequence length="225" mass="24523">MVNYPSLISSEHMHMASPFPSTDQSAHSKQSHQSHNKTKKAASNSPPLPPCNRPHSAAIDVLILIAVLAASGVLVFPYAKLFCHGVAEIGLVTLSVVKDEVGREPIVYAFLGVSFFLAVIAVWGVFQLMDRKCDNPSCRGLRKAAEFDIQIETEECLKNPTSADKADADKGFFELSAAHHTELEAELKKMAPPNGKAVLVFRARCGCAAGRMEVWGPRKARKIKK</sequence>
<comment type="caution">
    <text evidence="3">The sequence shown here is derived from an EMBL/GenBank/DDBJ whole genome shotgun (WGS) entry which is preliminary data.</text>
</comment>